<keyword evidence="6 8" id="KW-0472">Membrane</keyword>
<dbReference type="AlphaFoldDB" id="A0A6N1VE21"/>
<dbReference type="Pfam" id="PF19040">
    <property type="entry name" value="SGNH"/>
    <property type="match status" value="1"/>
</dbReference>
<keyword evidence="4 8" id="KW-0812">Transmembrane</keyword>
<proteinExistence type="predicted"/>
<keyword evidence="7 11" id="KW-0012">Acyltransferase</keyword>
<reference evidence="11 12" key="1">
    <citation type="submission" date="2020-06" db="EMBL/GenBank/DDBJ databases">
        <title>Oricola thermophila sp. nov. isolated from a tidal sediments.</title>
        <authorList>
            <person name="Kwon K.K."/>
            <person name="Yang S.-H."/>
            <person name="Park M.-J."/>
        </authorList>
    </citation>
    <scope>NUCLEOTIDE SEQUENCE [LARGE SCALE GENOMIC DNA]</scope>
    <source>
        <strain evidence="11 12">MEBiC13590</strain>
    </source>
</reference>
<feature type="transmembrane region" description="Helical" evidence="8">
    <location>
        <begin position="72"/>
        <end position="91"/>
    </location>
</feature>
<keyword evidence="12" id="KW-1185">Reference proteome</keyword>
<sequence>MNFRADIQGMRGISVLLVVLFHCGSPGFAGGYVGVDIFFVISGFLISGMILQSVEAGRFSLADFYLRRVRRILPAALVCLALFGAVAVGLFPGRSEQVGREILWSAPGLANFLYAAQSDYFAPRAEEFVFLHYWSLAVEEQFYFLWPLLLSSAAVRFPHRVALLLSVAVALAFLAGVWFWHVDPTRGFYLLPGRAWELGSGALAFLAARRLAAASRSRRSGLAIAGGAAIVAFLLAEAFGRRATGPLWLLPVVLGASVLLAAGGKGNGPVARLLALPPLQWLGAISFSLYLVHWPLLVMWNLWQGRQVAGMELPLFLSLAAGLAWANWRYVEEPVRRRDWRPARLVGLAIACWGITMFIGVFAATGMLAQDAAQAERALAFVGKRSTLPPGCMATARDSYPGFDACGFGAKKPGPPDVWLLGDSHADHWEPGFAAFAARAGMSGVLYSANSTLPMVGLEQVFDGKPYPVAETWRRALPDMFGSRPALVVLAARWSVYYDTRQFLRPQAKRWFARHSPDEALDIATSRAAIETALVGTIGRLQAAGHRVVLLGQVPEYGLSQVDCARQAFEKGGDPAACGPSNEAVRDRLEPAHAMLQRVVDETGARLVLPHAMLCGADDCRVTLGDVYLYRDSNHLNAEGSRRVVDLIADGWFGRSGE</sequence>
<evidence type="ECO:0000256" key="6">
    <source>
        <dbReference type="ARBA" id="ARBA00023136"/>
    </source>
</evidence>
<keyword evidence="3 11" id="KW-0808">Transferase</keyword>
<dbReference type="GO" id="GO:0005886">
    <property type="term" value="C:plasma membrane"/>
    <property type="evidence" value="ECO:0007669"/>
    <property type="project" value="UniProtKB-SubCell"/>
</dbReference>
<evidence type="ECO:0000256" key="4">
    <source>
        <dbReference type="ARBA" id="ARBA00022692"/>
    </source>
</evidence>
<feature type="transmembrane region" description="Helical" evidence="8">
    <location>
        <begin position="220"/>
        <end position="239"/>
    </location>
</feature>
<name>A0A6N1VE21_9HYPH</name>
<feature type="transmembrane region" description="Helical" evidence="8">
    <location>
        <begin position="12"/>
        <end position="29"/>
    </location>
</feature>
<dbReference type="InterPro" id="IPR036514">
    <property type="entry name" value="SGNH_hydro_sf"/>
</dbReference>
<evidence type="ECO:0000256" key="1">
    <source>
        <dbReference type="ARBA" id="ARBA00004651"/>
    </source>
</evidence>
<evidence type="ECO:0000256" key="8">
    <source>
        <dbReference type="SAM" id="Phobius"/>
    </source>
</evidence>
<accession>A0A6N1VE21</accession>
<dbReference type="Gene3D" id="3.40.50.1110">
    <property type="entry name" value="SGNH hydrolase"/>
    <property type="match status" value="1"/>
</dbReference>
<comment type="subcellular location">
    <subcellularLocation>
        <location evidence="1">Cell membrane</location>
        <topology evidence="1">Multi-pass membrane protein</topology>
    </subcellularLocation>
</comment>
<organism evidence="11 12">
    <name type="scientific">Oricola thermophila</name>
    <dbReference type="NCBI Taxonomy" id="2742145"/>
    <lineage>
        <taxon>Bacteria</taxon>
        <taxon>Pseudomonadati</taxon>
        <taxon>Pseudomonadota</taxon>
        <taxon>Alphaproteobacteria</taxon>
        <taxon>Hyphomicrobiales</taxon>
        <taxon>Ahrensiaceae</taxon>
        <taxon>Oricola</taxon>
    </lineage>
</organism>
<evidence type="ECO:0000256" key="2">
    <source>
        <dbReference type="ARBA" id="ARBA00022475"/>
    </source>
</evidence>
<evidence type="ECO:0000256" key="5">
    <source>
        <dbReference type="ARBA" id="ARBA00022989"/>
    </source>
</evidence>
<feature type="transmembrane region" description="Helical" evidence="8">
    <location>
        <begin position="343"/>
        <end position="369"/>
    </location>
</feature>
<dbReference type="Proteomes" id="UP000509367">
    <property type="component" value="Chromosome"/>
</dbReference>
<dbReference type="SUPFAM" id="SSF52266">
    <property type="entry name" value="SGNH hydrolase"/>
    <property type="match status" value="1"/>
</dbReference>
<evidence type="ECO:0000259" key="10">
    <source>
        <dbReference type="Pfam" id="PF19040"/>
    </source>
</evidence>
<feature type="transmembrane region" description="Helical" evidence="8">
    <location>
        <begin position="274"/>
        <end position="293"/>
    </location>
</feature>
<keyword evidence="5 8" id="KW-1133">Transmembrane helix</keyword>
<dbReference type="KEGG" id="orm:HTY61_10140"/>
<dbReference type="InterPro" id="IPR050879">
    <property type="entry name" value="Acyltransferase_3"/>
</dbReference>
<evidence type="ECO:0000313" key="12">
    <source>
        <dbReference type="Proteomes" id="UP000509367"/>
    </source>
</evidence>
<feature type="domain" description="SGNH" evidence="10">
    <location>
        <begin position="399"/>
        <end position="649"/>
    </location>
</feature>
<dbReference type="InterPro" id="IPR002656">
    <property type="entry name" value="Acyl_transf_3_dom"/>
</dbReference>
<dbReference type="InterPro" id="IPR043968">
    <property type="entry name" value="SGNH"/>
</dbReference>
<protein>
    <submittedName>
        <fullName evidence="11">Acyltransferase</fullName>
    </submittedName>
</protein>
<gene>
    <name evidence="11" type="ORF">HTY61_10140</name>
</gene>
<keyword evidence="2" id="KW-1003">Cell membrane</keyword>
<evidence type="ECO:0000313" key="11">
    <source>
        <dbReference type="EMBL" id="QKV18783.1"/>
    </source>
</evidence>
<evidence type="ECO:0000256" key="7">
    <source>
        <dbReference type="ARBA" id="ARBA00023315"/>
    </source>
</evidence>
<dbReference type="PANTHER" id="PTHR23028:SF53">
    <property type="entry name" value="ACYL_TRANSF_3 DOMAIN-CONTAINING PROTEIN"/>
    <property type="match status" value="1"/>
</dbReference>
<feature type="domain" description="Acyltransferase 3" evidence="9">
    <location>
        <begin position="5"/>
        <end position="308"/>
    </location>
</feature>
<evidence type="ECO:0000256" key="3">
    <source>
        <dbReference type="ARBA" id="ARBA00022679"/>
    </source>
</evidence>
<evidence type="ECO:0000259" key="9">
    <source>
        <dbReference type="Pfam" id="PF01757"/>
    </source>
</evidence>
<dbReference type="PANTHER" id="PTHR23028">
    <property type="entry name" value="ACETYLTRANSFERASE"/>
    <property type="match status" value="1"/>
</dbReference>
<feature type="transmembrane region" description="Helical" evidence="8">
    <location>
        <begin position="35"/>
        <end position="51"/>
    </location>
</feature>
<dbReference type="EMBL" id="CP054836">
    <property type="protein sequence ID" value="QKV18783.1"/>
    <property type="molecule type" value="Genomic_DNA"/>
</dbReference>
<dbReference type="Pfam" id="PF01757">
    <property type="entry name" value="Acyl_transf_3"/>
    <property type="match status" value="1"/>
</dbReference>
<feature type="transmembrane region" description="Helical" evidence="8">
    <location>
        <begin position="130"/>
        <end position="149"/>
    </location>
</feature>
<dbReference type="GO" id="GO:0009103">
    <property type="term" value="P:lipopolysaccharide biosynthetic process"/>
    <property type="evidence" value="ECO:0007669"/>
    <property type="project" value="TreeGrafter"/>
</dbReference>
<feature type="transmembrane region" description="Helical" evidence="8">
    <location>
        <begin position="245"/>
        <end position="262"/>
    </location>
</feature>
<dbReference type="RefSeq" id="WP_175276676.1">
    <property type="nucleotide sequence ID" value="NZ_CP054836.1"/>
</dbReference>
<dbReference type="GO" id="GO:0016747">
    <property type="term" value="F:acyltransferase activity, transferring groups other than amino-acyl groups"/>
    <property type="evidence" value="ECO:0007669"/>
    <property type="project" value="InterPro"/>
</dbReference>
<dbReference type="GO" id="GO:0016788">
    <property type="term" value="F:hydrolase activity, acting on ester bonds"/>
    <property type="evidence" value="ECO:0007669"/>
    <property type="project" value="UniProtKB-ARBA"/>
</dbReference>
<feature type="transmembrane region" description="Helical" evidence="8">
    <location>
        <begin position="161"/>
        <end position="181"/>
    </location>
</feature>